<proteinExistence type="predicted"/>
<dbReference type="Proteomes" id="UP001218218">
    <property type="component" value="Unassembled WGS sequence"/>
</dbReference>
<reference evidence="1" key="1">
    <citation type="submission" date="2023-03" db="EMBL/GenBank/DDBJ databases">
        <title>Massive genome expansion in bonnet fungi (Mycena s.s.) driven by repeated elements and novel gene families across ecological guilds.</title>
        <authorList>
            <consortium name="Lawrence Berkeley National Laboratory"/>
            <person name="Harder C.B."/>
            <person name="Miyauchi S."/>
            <person name="Viragh M."/>
            <person name="Kuo A."/>
            <person name="Thoen E."/>
            <person name="Andreopoulos B."/>
            <person name="Lu D."/>
            <person name="Skrede I."/>
            <person name="Drula E."/>
            <person name="Henrissat B."/>
            <person name="Morin E."/>
            <person name="Kohler A."/>
            <person name="Barry K."/>
            <person name="LaButti K."/>
            <person name="Morin E."/>
            <person name="Salamov A."/>
            <person name="Lipzen A."/>
            <person name="Mereny Z."/>
            <person name="Hegedus B."/>
            <person name="Baldrian P."/>
            <person name="Stursova M."/>
            <person name="Weitz H."/>
            <person name="Taylor A."/>
            <person name="Grigoriev I.V."/>
            <person name="Nagy L.G."/>
            <person name="Martin F."/>
            <person name="Kauserud H."/>
        </authorList>
    </citation>
    <scope>NUCLEOTIDE SEQUENCE</scope>
    <source>
        <strain evidence="1">CBHHK002</strain>
    </source>
</reference>
<evidence type="ECO:0000313" key="2">
    <source>
        <dbReference type="Proteomes" id="UP001218218"/>
    </source>
</evidence>
<feature type="non-terminal residue" evidence="1">
    <location>
        <position position="133"/>
    </location>
</feature>
<dbReference type="EMBL" id="JARIHO010000030">
    <property type="protein sequence ID" value="KAJ7337011.1"/>
    <property type="molecule type" value="Genomic_DNA"/>
</dbReference>
<accession>A0AAD6ZSL8</accession>
<gene>
    <name evidence="1" type="ORF">DFH08DRAFT_675205</name>
</gene>
<sequence>LSHLPMRDLLTIAPLVSRTWQASTLSPELQRSLFFELDASATEPINNPLLEELFPSFFEGRGSDETPRWEAMPWATASAAFQRADTSWRRMLVTQPPTQTLVVTQKSEGQGTSERQGVLEDLSGLRMGVLYDL</sequence>
<comment type="caution">
    <text evidence="1">The sequence shown here is derived from an EMBL/GenBank/DDBJ whole genome shotgun (WGS) entry which is preliminary data.</text>
</comment>
<organism evidence="1 2">
    <name type="scientific">Mycena albidolilacea</name>
    <dbReference type="NCBI Taxonomy" id="1033008"/>
    <lineage>
        <taxon>Eukaryota</taxon>
        <taxon>Fungi</taxon>
        <taxon>Dikarya</taxon>
        <taxon>Basidiomycota</taxon>
        <taxon>Agaricomycotina</taxon>
        <taxon>Agaricomycetes</taxon>
        <taxon>Agaricomycetidae</taxon>
        <taxon>Agaricales</taxon>
        <taxon>Marasmiineae</taxon>
        <taxon>Mycenaceae</taxon>
        <taxon>Mycena</taxon>
    </lineage>
</organism>
<dbReference type="AlphaFoldDB" id="A0AAD6ZSL8"/>
<protein>
    <submittedName>
        <fullName evidence="1">Uncharacterized protein</fullName>
    </submittedName>
</protein>
<evidence type="ECO:0000313" key="1">
    <source>
        <dbReference type="EMBL" id="KAJ7337011.1"/>
    </source>
</evidence>
<feature type="non-terminal residue" evidence="1">
    <location>
        <position position="1"/>
    </location>
</feature>
<name>A0AAD6ZSL8_9AGAR</name>
<keyword evidence="2" id="KW-1185">Reference proteome</keyword>